<evidence type="ECO:0000313" key="2">
    <source>
        <dbReference type="Proteomes" id="UP001472677"/>
    </source>
</evidence>
<evidence type="ECO:0000313" key="1">
    <source>
        <dbReference type="EMBL" id="KAK8499533.1"/>
    </source>
</evidence>
<accession>A0ABR2AZP2</accession>
<sequence>MEDTREIKRLFCQNLTKNPTGARTSVSLSSKETGFQVWLMTRGQIIRRSDVIVTPLLMPFFLEVSHHFLKHPRPTYLILLKYLGDPTSPEHFLDPIPTQKELVPSFVAAPPCFTWTVQYDQKYGNSFSPRVCTIFYNSYKNVILMTLDSLHHGLERTLKSAHTSQAENDPLQSRGKEQTILWSTHEKRYCRCSNDKLRGEAVPQVQP</sequence>
<comment type="caution">
    <text evidence="1">The sequence shown here is derived from an EMBL/GenBank/DDBJ whole genome shotgun (WGS) entry which is preliminary data.</text>
</comment>
<proteinExistence type="predicted"/>
<gene>
    <name evidence="1" type="ORF">V6N12_011618</name>
</gene>
<dbReference type="EMBL" id="JBBPBM010000235">
    <property type="protein sequence ID" value="KAK8499533.1"/>
    <property type="molecule type" value="Genomic_DNA"/>
</dbReference>
<organism evidence="1 2">
    <name type="scientific">Hibiscus sabdariffa</name>
    <name type="common">roselle</name>
    <dbReference type="NCBI Taxonomy" id="183260"/>
    <lineage>
        <taxon>Eukaryota</taxon>
        <taxon>Viridiplantae</taxon>
        <taxon>Streptophyta</taxon>
        <taxon>Embryophyta</taxon>
        <taxon>Tracheophyta</taxon>
        <taxon>Spermatophyta</taxon>
        <taxon>Magnoliopsida</taxon>
        <taxon>eudicotyledons</taxon>
        <taxon>Gunneridae</taxon>
        <taxon>Pentapetalae</taxon>
        <taxon>rosids</taxon>
        <taxon>malvids</taxon>
        <taxon>Malvales</taxon>
        <taxon>Malvaceae</taxon>
        <taxon>Malvoideae</taxon>
        <taxon>Hibiscus</taxon>
    </lineage>
</organism>
<protein>
    <submittedName>
        <fullName evidence="1">Uncharacterized protein</fullName>
    </submittedName>
</protein>
<dbReference type="Proteomes" id="UP001472677">
    <property type="component" value="Unassembled WGS sequence"/>
</dbReference>
<keyword evidence="2" id="KW-1185">Reference proteome</keyword>
<reference evidence="1 2" key="1">
    <citation type="journal article" date="2024" name="G3 (Bethesda)">
        <title>Genome assembly of Hibiscus sabdariffa L. provides insights into metabolisms of medicinal natural products.</title>
        <authorList>
            <person name="Kim T."/>
        </authorList>
    </citation>
    <scope>NUCLEOTIDE SEQUENCE [LARGE SCALE GENOMIC DNA]</scope>
    <source>
        <strain evidence="1">TK-2024</strain>
        <tissue evidence="1">Old leaves</tissue>
    </source>
</reference>
<name>A0ABR2AZP2_9ROSI</name>